<organism evidence="2 3">
    <name type="scientific">Mycena albidolilacea</name>
    <dbReference type="NCBI Taxonomy" id="1033008"/>
    <lineage>
        <taxon>Eukaryota</taxon>
        <taxon>Fungi</taxon>
        <taxon>Dikarya</taxon>
        <taxon>Basidiomycota</taxon>
        <taxon>Agaricomycotina</taxon>
        <taxon>Agaricomycetes</taxon>
        <taxon>Agaricomycetidae</taxon>
        <taxon>Agaricales</taxon>
        <taxon>Marasmiineae</taxon>
        <taxon>Mycenaceae</taxon>
        <taxon>Mycena</taxon>
    </lineage>
</organism>
<keyword evidence="1" id="KW-1133">Transmembrane helix</keyword>
<feature type="transmembrane region" description="Helical" evidence="1">
    <location>
        <begin position="51"/>
        <end position="70"/>
    </location>
</feature>
<evidence type="ECO:0000313" key="3">
    <source>
        <dbReference type="Proteomes" id="UP001218218"/>
    </source>
</evidence>
<feature type="transmembrane region" description="Helical" evidence="1">
    <location>
        <begin position="127"/>
        <end position="149"/>
    </location>
</feature>
<reference evidence="2" key="1">
    <citation type="submission" date="2023-03" db="EMBL/GenBank/DDBJ databases">
        <title>Massive genome expansion in bonnet fungi (Mycena s.s.) driven by repeated elements and novel gene families across ecological guilds.</title>
        <authorList>
            <consortium name="Lawrence Berkeley National Laboratory"/>
            <person name="Harder C.B."/>
            <person name="Miyauchi S."/>
            <person name="Viragh M."/>
            <person name="Kuo A."/>
            <person name="Thoen E."/>
            <person name="Andreopoulos B."/>
            <person name="Lu D."/>
            <person name="Skrede I."/>
            <person name="Drula E."/>
            <person name="Henrissat B."/>
            <person name="Morin E."/>
            <person name="Kohler A."/>
            <person name="Barry K."/>
            <person name="LaButti K."/>
            <person name="Morin E."/>
            <person name="Salamov A."/>
            <person name="Lipzen A."/>
            <person name="Mereny Z."/>
            <person name="Hegedus B."/>
            <person name="Baldrian P."/>
            <person name="Stursova M."/>
            <person name="Weitz H."/>
            <person name="Taylor A."/>
            <person name="Grigoriev I.V."/>
            <person name="Nagy L.G."/>
            <person name="Martin F."/>
            <person name="Kauserud H."/>
        </authorList>
    </citation>
    <scope>NUCLEOTIDE SEQUENCE</scope>
    <source>
        <strain evidence="2">CBHHK002</strain>
    </source>
</reference>
<feature type="transmembrane region" description="Helical" evidence="1">
    <location>
        <begin position="21"/>
        <end position="39"/>
    </location>
</feature>
<dbReference type="EMBL" id="JARIHO010000049">
    <property type="protein sequence ID" value="KAJ7321919.1"/>
    <property type="molecule type" value="Genomic_DNA"/>
</dbReference>
<dbReference type="Proteomes" id="UP001218218">
    <property type="component" value="Unassembled WGS sequence"/>
</dbReference>
<evidence type="ECO:0000313" key="2">
    <source>
        <dbReference type="EMBL" id="KAJ7321919.1"/>
    </source>
</evidence>
<comment type="caution">
    <text evidence="2">The sequence shown here is derived from an EMBL/GenBank/DDBJ whole genome shotgun (WGS) entry which is preliminary data.</text>
</comment>
<dbReference type="AlphaFoldDB" id="A0AAD6ZH85"/>
<accession>A0AAD6ZH85</accession>
<proteinExistence type="predicted"/>
<gene>
    <name evidence="2" type="ORF">DFH08DRAFT_818300</name>
</gene>
<keyword evidence="3" id="KW-1185">Reference proteome</keyword>
<sequence length="302" mass="33805">MSLNHVRLSALIRDATFGVSIPGLALSVLLLIAIVYLRWNPCSRPYLNRVSFRLLTYALVAKLVLVFGVNGNKMEKYYITGSVILCSACNIPPLAYGKLGWYAETGTCWLRDPSPSIQLRWLLGTQVVWMLLMSTVEVIAFVIIVIFMMRHQARIRRLRVDALPHSASALASHLTTFKSSLPAHPIVRYRPMILRIDLIIYALRPLLYALLACTDPSFLRAIRSLFPNSSSSSSPSPSQLALPTLNMTAISSLSITDPPHSSDNWDKTIRVRQIAEAYSRDNYNQPTTTEEEAECDNVVVQI</sequence>
<evidence type="ECO:0000256" key="1">
    <source>
        <dbReference type="SAM" id="Phobius"/>
    </source>
</evidence>
<keyword evidence="1" id="KW-0472">Membrane</keyword>
<protein>
    <submittedName>
        <fullName evidence="2">Uncharacterized protein</fullName>
    </submittedName>
</protein>
<name>A0AAD6ZH85_9AGAR</name>
<keyword evidence="1" id="KW-0812">Transmembrane</keyword>